<dbReference type="Pfam" id="PF13873">
    <property type="entry name" value="Myb_DNA-bind_5"/>
    <property type="match status" value="1"/>
</dbReference>
<reference evidence="3" key="2">
    <citation type="submission" date="2025-09" db="UniProtKB">
        <authorList>
            <consortium name="Ensembl"/>
        </authorList>
    </citation>
    <scope>IDENTIFICATION</scope>
</reference>
<dbReference type="Ensembl" id="ENSCCRT00010059990.1">
    <property type="protein sequence ID" value="ENSCCRP00010054763.1"/>
    <property type="gene ID" value="ENSCCRG00010023207.1"/>
</dbReference>
<dbReference type="PANTHER" id="PTHR23098">
    <property type="entry name" value="AGAP001331-PA-RELATED"/>
    <property type="match status" value="1"/>
</dbReference>
<reference evidence="3" key="1">
    <citation type="submission" date="2025-08" db="UniProtKB">
        <authorList>
            <consortium name="Ensembl"/>
        </authorList>
    </citation>
    <scope>IDENTIFICATION</scope>
</reference>
<feature type="domain" description="Myb/SANT-like DNA-binding" evidence="2">
    <location>
        <begin position="9"/>
        <end position="85"/>
    </location>
</feature>
<organism evidence="3 4">
    <name type="scientific">Cyprinus carpio</name>
    <name type="common">Common carp</name>
    <dbReference type="NCBI Taxonomy" id="7962"/>
    <lineage>
        <taxon>Eukaryota</taxon>
        <taxon>Metazoa</taxon>
        <taxon>Chordata</taxon>
        <taxon>Craniata</taxon>
        <taxon>Vertebrata</taxon>
        <taxon>Euteleostomi</taxon>
        <taxon>Actinopterygii</taxon>
        <taxon>Neopterygii</taxon>
        <taxon>Teleostei</taxon>
        <taxon>Ostariophysi</taxon>
        <taxon>Cypriniformes</taxon>
        <taxon>Cyprinidae</taxon>
        <taxon>Cyprininae</taxon>
        <taxon>Cyprinus</taxon>
    </lineage>
</organism>
<evidence type="ECO:0000259" key="2">
    <source>
        <dbReference type="Pfam" id="PF13873"/>
    </source>
</evidence>
<evidence type="ECO:0000256" key="1">
    <source>
        <dbReference type="SAM" id="MobiDB-lite"/>
    </source>
</evidence>
<dbReference type="Proteomes" id="UP000694427">
    <property type="component" value="Unplaced"/>
</dbReference>
<feature type="compositionally biased region" description="Polar residues" evidence="1">
    <location>
        <begin position="158"/>
        <end position="175"/>
    </location>
</feature>
<sequence length="222" mass="23646">MANTERKSKKRNFTQCEVEVIVGEVEKRRKMLFGGHSVGITNAKKALEWQTVADAVNAVASQPRTVAEIKKKWSDIKVEAKKRLALHRQSVSATGGGKGTPELTPLDERLAAIIGESLLSGVVTEAEGDTDAPDAPGDTVAGCSSGASGYDAAAEQPSGPSVSTARGSQPSSSGRVLTDAVLEMQREVISSIREVAKELGEIKTALTEINCTMREFLNKYFP</sequence>
<dbReference type="AlphaFoldDB" id="A0A8C1L1K7"/>
<dbReference type="GO" id="GO:0005634">
    <property type="term" value="C:nucleus"/>
    <property type="evidence" value="ECO:0007669"/>
    <property type="project" value="TreeGrafter"/>
</dbReference>
<keyword evidence="4" id="KW-1185">Reference proteome</keyword>
<dbReference type="PANTHER" id="PTHR23098:SF16">
    <property type="entry name" value="REGULATORY PROTEIN ZESTE"/>
    <property type="match status" value="1"/>
</dbReference>
<protein>
    <recommendedName>
        <fullName evidence="2">Myb/SANT-like DNA-binding domain-containing protein</fullName>
    </recommendedName>
</protein>
<feature type="region of interest" description="Disordered" evidence="1">
    <location>
        <begin position="125"/>
        <end position="177"/>
    </location>
</feature>
<proteinExistence type="predicted"/>
<evidence type="ECO:0000313" key="3">
    <source>
        <dbReference type="Ensembl" id="ENSCCRP00010054763.1"/>
    </source>
</evidence>
<dbReference type="InterPro" id="IPR028002">
    <property type="entry name" value="Myb_DNA-bind_5"/>
</dbReference>
<accession>A0A8C1L1K7</accession>
<name>A0A8C1L1K7_CYPCA</name>
<evidence type="ECO:0000313" key="4">
    <source>
        <dbReference type="Proteomes" id="UP000694427"/>
    </source>
</evidence>